<accession>J9FQ72</accession>
<name>J9FQ72_9ZZZZ</name>
<organism evidence="2">
    <name type="scientific">gut metagenome</name>
    <dbReference type="NCBI Taxonomy" id="749906"/>
    <lineage>
        <taxon>unclassified sequences</taxon>
        <taxon>metagenomes</taxon>
        <taxon>organismal metagenomes</taxon>
    </lineage>
</organism>
<feature type="region of interest" description="Disordered" evidence="1">
    <location>
        <begin position="1"/>
        <end position="27"/>
    </location>
</feature>
<dbReference type="AlphaFoldDB" id="J9FQ72"/>
<evidence type="ECO:0000313" key="2">
    <source>
        <dbReference type="EMBL" id="EJW96623.1"/>
    </source>
</evidence>
<reference evidence="2" key="1">
    <citation type="journal article" date="2012" name="PLoS ONE">
        <title>Gene sets for utilization of primary and secondary nutrition supplies in the distal gut of endangered iberian lynx.</title>
        <authorList>
            <person name="Alcaide M."/>
            <person name="Messina E."/>
            <person name="Richter M."/>
            <person name="Bargiela R."/>
            <person name="Peplies J."/>
            <person name="Huws S.A."/>
            <person name="Newbold C.J."/>
            <person name="Golyshin P.N."/>
            <person name="Simon M.A."/>
            <person name="Lopez G."/>
            <person name="Yakimov M.M."/>
            <person name="Ferrer M."/>
        </authorList>
    </citation>
    <scope>NUCLEOTIDE SEQUENCE</scope>
</reference>
<gene>
    <name evidence="2" type="ORF">EVA_15270</name>
</gene>
<feature type="compositionally biased region" description="Low complexity" evidence="1">
    <location>
        <begin position="14"/>
        <end position="26"/>
    </location>
</feature>
<sequence length="220" mass="23608">MLMPLGSCSDDEPNVPGGVPVVGAGDDLPEFDIEFDTTPLEERDEITKDPNKESYDEYFENKTFPNKVVITYSEGKAEVSGHVPGVAVEVKGAGVVVNSTVAGVEYELKGNSSNSYFRLYGDNYTKVILAGVKLNNPTGATINIQSKAPTYLHLAENSVNTLIDGTTYEPVAPMEDMKGCVFAEGKLIFSGKGVLDISANCKNAISSDMNILFRPGNVIN</sequence>
<evidence type="ECO:0000256" key="1">
    <source>
        <dbReference type="SAM" id="MobiDB-lite"/>
    </source>
</evidence>
<feature type="non-terminal residue" evidence="2">
    <location>
        <position position="220"/>
    </location>
</feature>
<dbReference type="EMBL" id="AMCI01005182">
    <property type="protein sequence ID" value="EJW96623.1"/>
    <property type="molecule type" value="Genomic_DNA"/>
</dbReference>
<dbReference type="InterPro" id="IPR025584">
    <property type="entry name" value="Cthe_2159"/>
</dbReference>
<dbReference type="Pfam" id="PF14262">
    <property type="entry name" value="Cthe_2159"/>
    <property type="match status" value="1"/>
</dbReference>
<protein>
    <submittedName>
        <fullName evidence="2">Uncharacterized protein</fullName>
    </submittedName>
</protein>
<proteinExistence type="predicted"/>
<comment type="caution">
    <text evidence="2">The sequence shown here is derived from an EMBL/GenBank/DDBJ whole genome shotgun (WGS) entry which is preliminary data.</text>
</comment>